<organism evidence="1 2">
    <name type="scientific">Daphnia sinensis</name>
    <dbReference type="NCBI Taxonomy" id="1820382"/>
    <lineage>
        <taxon>Eukaryota</taxon>
        <taxon>Metazoa</taxon>
        <taxon>Ecdysozoa</taxon>
        <taxon>Arthropoda</taxon>
        <taxon>Crustacea</taxon>
        <taxon>Branchiopoda</taxon>
        <taxon>Diplostraca</taxon>
        <taxon>Cladocera</taxon>
        <taxon>Anomopoda</taxon>
        <taxon>Daphniidae</taxon>
        <taxon>Daphnia</taxon>
        <taxon>Daphnia similis group</taxon>
    </lineage>
</organism>
<gene>
    <name evidence="1" type="ORF">GHT06_001892</name>
</gene>
<evidence type="ECO:0008006" key="3">
    <source>
        <dbReference type="Google" id="ProtNLM"/>
    </source>
</evidence>
<dbReference type="SUPFAM" id="SSF52540">
    <property type="entry name" value="P-loop containing nucleoside triphosphate hydrolases"/>
    <property type="match status" value="1"/>
</dbReference>
<dbReference type="AlphaFoldDB" id="A0AAD5KDL1"/>
<comment type="caution">
    <text evidence="1">The sequence shown here is derived from an EMBL/GenBank/DDBJ whole genome shotgun (WGS) entry which is preliminary data.</text>
</comment>
<protein>
    <recommendedName>
        <fullName evidence="3">RecF/RecN/SMC N-terminal domain-containing protein</fullName>
    </recommendedName>
</protein>
<dbReference type="Gene3D" id="3.40.50.300">
    <property type="entry name" value="P-loop containing nucleotide triphosphate hydrolases"/>
    <property type="match status" value="1"/>
</dbReference>
<reference evidence="1" key="1">
    <citation type="submission" date="2022-05" db="EMBL/GenBank/DDBJ databases">
        <title>A multi-omics perspective on studying reproductive biology in Daphnia sinensis.</title>
        <authorList>
            <person name="Jia J."/>
        </authorList>
    </citation>
    <scope>NUCLEOTIDE SEQUENCE</scope>
    <source>
        <strain evidence="1">WSL</strain>
    </source>
</reference>
<accession>A0AAD5KDL1</accession>
<proteinExistence type="predicted"/>
<keyword evidence="2" id="KW-1185">Reference proteome</keyword>
<evidence type="ECO:0000313" key="1">
    <source>
        <dbReference type="EMBL" id="KAI9549492.1"/>
    </source>
</evidence>
<dbReference type="InterPro" id="IPR027417">
    <property type="entry name" value="P-loop_NTPase"/>
</dbReference>
<name>A0AAD5KDL1_9CRUS</name>
<evidence type="ECO:0000313" key="2">
    <source>
        <dbReference type="Proteomes" id="UP000820818"/>
    </source>
</evidence>
<sequence length="199" mass="23001">MDEIDPYSDQINEMEVSATTVIDFAQINDLTKTMEHQKFLLDILTNKDSFVRKKIVDQSLSYLNKRLSHYTELVGLPHQVEFLNDLNVEITEFGRELNYGNLSRGESTRVILALSWAFRDVWEQLYMPINGYYLDEVLDQGIDQSGIASAVKVIKQFNRERNKSVWLISHRDELITSVGKVMKVVKQGGFTEYSPESEK</sequence>
<dbReference type="EMBL" id="WJBH02000296">
    <property type="protein sequence ID" value="KAI9549492.1"/>
    <property type="molecule type" value="Genomic_DNA"/>
</dbReference>
<dbReference type="Proteomes" id="UP000820818">
    <property type="component" value="Unassembled WGS sequence"/>
</dbReference>